<organism evidence="2">
    <name type="scientific">Opuntia streptacantha</name>
    <name type="common">Prickly pear cactus</name>
    <name type="synonym">Opuntia cardona</name>
    <dbReference type="NCBI Taxonomy" id="393608"/>
    <lineage>
        <taxon>Eukaryota</taxon>
        <taxon>Viridiplantae</taxon>
        <taxon>Streptophyta</taxon>
        <taxon>Embryophyta</taxon>
        <taxon>Tracheophyta</taxon>
        <taxon>Spermatophyta</taxon>
        <taxon>Magnoliopsida</taxon>
        <taxon>eudicotyledons</taxon>
        <taxon>Gunneridae</taxon>
        <taxon>Pentapetalae</taxon>
        <taxon>Caryophyllales</taxon>
        <taxon>Cactineae</taxon>
        <taxon>Cactaceae</taxon>
        <taxon>Opuntioideae</taxon>
        <taxon>Opuntia</taxon>
    </lineage>
</organism>
<feature type="region of interest" description="Disordered" evidence="1">
    <location>
        <begin position="1"/>
        <end position="37"/>
    </location>
</feature>
<reference evidence="2" key="2">
    <citation type="submission" date="2020-07" db="EMBL/GenBank/DDBJ databases">
        <authorList>
            <person name="Vera ALvarez R."/>
            <person name="Arias-Moreno D.M."/>
            <person name="Jimenez-Jacinto V."/>
            <person name="Jimenez-Bremont J.F."/>
            <person name="Swaminathan K."/>
            <person name="Moose S.P."/>
            <person name="Guerrero-Gonzalez M.L."/>
            <person name="Marino-Ramirez L."/>
            <person name="Landsman D."/>
            <person name="Rodriguez-Kessler M."/>
            <person name="Delgado-Sanchez P."/>
        </authorList>
    </citation>
    <scope>NUCLEOTIDE SEQUENCE</scope>
    <source>
        <tissue evidence="2">Cladode</tissue>
    </source>
</reference>
<evidence type="ECO:0000313" key="2">
    <source>
        <dbReference type="EMBL" id="MBA4618403.1"/>
    </source>
</evidence>
<proteinExistence type="predicted"/>
<reference evidence="2" key="1">
    <citation type="journal article" date="2013" name="J. Plant Res.">
        <title>Effect of fungi and light on seed germination of three Opuntia species from semiarid lands of central Mexico.</title>
        <authorList>
            <person name="Delgado-Sanchez P."/>
            <person name="Jimenez-Bremont J.F."/>
            <person name="Guerrero-Gonzalez Mde L."/>
            <person name="Flores J."/>
        </authorList>
    </citation>
    <scope>NUCLEOTIDE SEQUENCE</scope>
    <source>
        <tissue evidence="2">Cladode</tissue>
    </source>
</reference>
<evidence type="ECO:0000256" key="1">
    <source>
        <dbReference type="SAM" id="MobiDB-lite"/>
    </source>
</evidence>
<name>A0A7C9CKW0_OPUST</name>
<protein>
    <submittedName>
        <fullName evidence="2">Uncharacterized protein</fullName>
    </submittedName>
</protein>
<dbReference type="AlphaFoldDB" id="A0A7C9CKW0"/>
<sequence length="146" mass="15960">MSQQSIDSGLLMGANQHGSNNNFSDGNFSPEPNVDDLSMSMTKQTQVKRISDFSGTRLRISISRSMGKLSSFDDDNLEAFVCCELKELPSIMIKDKERTPISAFTRLPCDFEELGDFRRLGISASGLGEILSVDRVLMTTAKAAAA</sequence>
<feature type="compositionally biased region" description="Low complexity" evidence="1">
    <location>
        <begin position="18"/>
        <end position="29"/>
    </location>
</feature>
<dbReference type="EMBL" id="GISG01020701">
    <property type="protein sequence ID" value="MBA4618403.1"/>
    <property type="molecule type" value="Transcribed_RNA"/>
</dbReference>
<accession>A0A7C9CKW0</accession>